<name>A0A8S5VE67_9CAUD</name>
<evidence type="ECO:0000313" key="1">
    <source>
        <dbReference type="EMBL" id="DAG04907.1"/>
    </source>
</evidence>
<sequence>MVTYKMVSLYEKYKTEWMLEHGITMDEFIRELDNFRIEREQDDVEFNSIEDVVNNFEADSNGFDGEIWACYDEWQNNEFFEELRDRIRDKVRIGFGDEEGQIMFRTPVDGHEIVVLSPDESHDDWGEIVAEFILYGEYATNKEDESEKFRSILITWLWLNDKKGNAY</sequence>
<proteinExistence type="predicted"/>
<organism evidence="1">
    <name type="scientific">Siphoviridae sp. ctGa111</name>
    <dbReference type="NCBI Taxonomy" id="2825413"/>
    <lineage>
        <taxon>Viruses</taxon>
        <taxon>Duplodnaviria</taxon>
        <taxon>Heunggongvirae</taxon>
        <taxon>Uroviricota</taxon>
        <taxon>Caudoviricetes</taxon>
    </lineage>
</organism>
<accession>A0A8S5VE67</accession>
<reference evidence="1" key="1">
    <citation type="journal article" date="2021" name="Proc. Natl. Acad. Sci. U.S.A.">
        <title>A Catalog of Tens of Thousands of Viruses from Human Metagenomes Reveals Hidden Associations with Chronic Diseases.</title>
        <authorList>
            <person name="Tisza M.J."/>
            <person name="Buck C.B."/>
        </authorList>
    </citation>
    <scope>NUCLEOTIDE SEQUENCE</scope>
    <source>
        <strain evidence="1">CtGa111</strain>
    </source>
</reference>
<dbReference type="EMBL" id="BK016245">
    <property type="protein sequence ID" value="DAG04907.1"/>
    <property type="molecule type" value="Genomic_DNA"/>
</dbReference>
<protein>
    <submittedName>
        <fullName evidence="1">Uncharacterized protein</fullName>
    </submittedName>
</protein>